<dbReference type="FunFam" id="3.40.980.10:FF:000005">
    <property type="entry name" value="Molybdopterin biosynthesis mog protein"/>
    <property type="match status" value="1"/>
</dbReference>
<dbReference type="SUPFAM" id="SSF53218">
    <property type="entry name" value="Molybdenum cofactor biosynthesis proteins"/>
    <property type="match status" value="1"/>
</dbReference>
<comment type="catalytic activity">
    <reaction evidence="9">
        <text>molybdopterin + ATP + H(+) = adenylyl-molybdopterin + diphosphate</text>
        <dbReference type="Rhea" id="RHEA:31331"/>
        <dbReference type="ChEBI" id="CHEBI:15378"/>
        <dbReference type="ChEBI" id="CHEBI:30616"/>
        <dbReference type="ChEBI" id="CHEBI:33019"/>
        <dbReference type="ChEBI" id="CHEBI:58698"/>
        <dbReference type="ChEBI" id="CHEBI:62727"/>
        <dbReference type="EC" id="2.7.7.75"/>
    </reaction>
</comment>
<comment type="pathway">
    <text evidence="1">Cofactor biosynthesis; molybdopterin biosynthesis.</text>
</comment>
<evidence type="ECO:0000256" key="2">
    <source>
        <dbReference type="ARBA" id="ARBA00006112"/>
    </source>
</evidence>
<dbReference type="Gene3D" id="3.40.980.10">
    <property type="entry name" value="MoaB/Mog-like domain"/>
    <property type="match status" value="1"/>
</dbReference>
<evidence type="ECO:0000256" key="9">
    <source>
        <dbReference type="ARBA" id="ARBA00051131"/>
    </source>
</evidence>
<evidence type="ECO:0000256" key="8">
    <source>
        <dbReference type="ARBA" id="ARBA00023150"/>
    </source>
</evidence>
<gene>
    <name evidence="12" type="primary">mog</name>
    <name evidence="12" type="ORF">NCTC10296_01112</name>
</gene>
<evidence type="ECO:0000256" key="3">
    <source>
        <dbReference type="ARBA" id="ARBA00012509"/>
    </source>
</evidence>
<organism evidence="12 13">
    <name type="scientific">Neisseria canis</name>
    <dbReference type="NCBI Taxonomy" id="493"/>
    <lineage>
        <taxon>Bacteria</taxon>
        <taxon>Pseudomonadati</taxon>
        <taxon>Pseudomonadota</taxon>
        <taxon>Betaproteobacteria</taxon>
        <taxon>Neisseriales</taxon>
        <taxon>Neisseriaceae</taxon>
        <taxon>Neisseria</taxon>
    </lineage>
</organism>
<dbReference type="PANTHER" id="PTHR43764:SF1">
    <property type="entry name" value="MOLYBDOPTERIN MOLYBDOTRANSFERASE"/>
    <property type="match status" value="1"/>
</dbReference>
<dbReference type="GO" id="GO:0005524">
    <property type="term" value="F:ATP binding"/>
    <property type="evidence" value="ECO:0007669"/>
    <property type="project" value="UniProtKB-KW"/>
</dbReference>
<dbReference type="NCBIfam" id="TIGR00177">
    <property type="entry name" value="molyb_syn"/>
    <property type="match status" value="1"/>
</dbReference>
<keyword evidence="6" id="KW-0547">Nucleotide-binding</keyword>
<dbReference type="EMBL" id="LR134313">
    <property type="protein sequence ID" value="VEF00922.1"/>
    <property type="molecule type" value="Genomic_DNA"/>
</dbReference>
<dbReference type="Proteomes" id="UP000279284">
    <property type="component" value="Chromosome"/>
</dbReference>
<keyword evidence="13" id="KW-1185">Reference proteome</keyword>
<dbReference type="STRING" id="493.BWD07_02080"/>
<evidence type="ECO:0000259" key="11">
    <source>
        <dbReference type="SMART" id="SM00852"/>
    </source>
</evidence>
<dbReference type="NCBIfam" id="NF006932">
    <property type="entry name" value="PRK09417.1"/>
    <property type="match status" value="1"/>
</dbReference>
<protein>
    <recommendedName>
        <fullName evidence="4">Molybdopterin adenylyltransferase</fullName>
        <ecNumber evidence="3">2.7.7.75</ecNumber>
    </recommendedName>
</protein>
<dbReference type="InterPro" id="IPR051920">
    <property type="entry name" value="MPT_Adenylyltrnsfr/MoaC-Rel"/>
</dbReference>
<evidence type="ECO:0000256" key="7">
    <source>
        <dbReference type="ARBA" id="ARBA00022840"/>
    </source>
</evidence>
<evidence type="ECO:0000256" key="5">
    <source>
        <dbReference type="ARBA" id="ARBA00022679"/>
    </source>
</evidence>
<sequence>MSCLSEIKIGLISTSDRASRGVYADEGIPALKNWLSHAITNPIRFHEALIPDERQEIEKTLKRMADEDGCDLIFTTGGTGPALRDITPEATLAVIDKEMPGFGEQMRQISLHYVPTAILSRQTAGIRGKCLIVNLPGRPKAIEETLGGVRDESGNVAVHGLFSAIPYCVDLIGGGFIETDESVCKAFRPKQK</sequence>
<comment type="function">
    <text evidence="10">Catalyzes the adenylation of molybdopterin as part of the biosynthesis of the molybdenum-cofactor.</text>
</comment>
<dbReference type="InterPro" id="IPR001453">
    <property type="entry name" value="MoaB/Mog_dom"/>
</dbReference>
<dbReference type="EC" id="2.7.7.75" evidence="3"/>
<evidence type="ECO:0000313" key="13">
    <source>
        <dbReference type="Proteomes" id="UP000279284"/>
    </source>
</evidence>
<feature type="domain" description="MoaB/Mog" evidence="11">
    <location>
        <begin position="10"/>
        <end position="156"/>
    </location>
</feature>
<evidence type="ECO:0000256" key="1">
    <source>
        <dbReference type="ARBA" id="ARBA00005046"/>
    </source>
</evidence>
<reference evidence="12 13" key="1">
    <citation type="submission" date="2018-12" db="EMBL/GenBank/DDBJ databases">
        <authorList>
            <consortium name="Pathogen Informatics"/>
        </authorList>
    </citation>
    <scope>NUCLEOTIDE SEQUENCE [LARGE SCALE GENOMIC DNA]</scope>
    <source>
        <strain evidence="12 13">NCTC10296</strain>
    </source>
</reference>
<dbReference type="CDD" id="cd00886">
    <property type="entry name" value="MogA_MoaB"/>
    <property type="match status" value="1"/>
</dbReference>
<dbReference type="GO" id="GO:0006777">
    <property type="term" value="P:Mo-molybdopterin cofactor biosynthetic process"/>
    <property type="evidence" value="ECO:0007669"/>
    <property type="project" value="UniProtKB-KW"/>
</dbReference>
<comment type="similarity">
    <text evidence="2">Belongs to the MoaB/Mog family.</text>
</comment>
<dbReference type="RefSeq" id="WP_085415723.1">
    <property type="nucleotide sequence ID" value="NZ_CAUJPY010000010.1"/>
</dbReference>
<dbReference type="SMART" id="SM00852">
    <property type="entry name" value="MoCF_biosynth"/>
    <property type="match status" value="1"/>
</dbReference>
<keyword evidence="12" id="KW-0548">Nucleotidyltransferase</keyword>
<evidence type="ECO:0000313" key="12">
    <source>
        <dbReference type="EMBL" id="VEF00922.1"/>
    </source>
</evidence>
<evidence type="ECO:0000256" key="10">
    <source>
        <dbReference type="ARBA" id="ARBA00058212"/>
    </source>
</evidence>
<dbReference type="PANTHER" id="PTHR43764">
    <property type="entry name" value="MOLYBDENUM COFACTOR BIOSYNTHESIS"/>
    <property type="match status" value="1"/>
</dbReference>
<evidence type="ECO:0000256" key="4">
    <source>
        <dbReference type="ARBA" id="ARBA00013491"/>
    </source>
</evidence>
<keyword evidence="5 12" id="KW-0808">Transferase</keyword>
<name>A0A1X3CZN2_9NEIS</name>
<keyword evidence="8" id="KW-0501">Molybdenum cofactor biosynthesis</keyword>
<dbReference type="GO" id="GO:0061598">
    <property type="term" value="F:molybdopterin adenylyltransferase activity"/>
    <property type="evidence" value="ECO:0007669"/>
    <property type="project" value="UniProtKB-EC"/>
</dbReference>
<keyword evidence="7" id="KW-0067">ATP-binding</keyword>
<dbReference type="AlphaFoldDB" id="A0A1X3CZN2"/>
<accession>A0A1X3CZN2</accession>
<dbReference type="InterPro" id="IPR036425">
    <property type="entry name" value="MoaB/Mog-like_dom_sf"/>
</dbReference>
<evidence type="ECO:0000256" key="6">
    <source>
        <dbReference type="ARBA" id="ARBA00022741"/>
    </source>
</evidence>
<dbReference type="KEGG" id="nci:NCTC10296_01112"/>
<proteinExistence type="inferred from homology"/>
<dbReference type="Pfam" id="PF00994">
    <property type="entry name" value="MoCF_biosynth"/>
    <property type="match status" value="1"/>
</dbReference>
<dbReference type="OrthoDB" id="9784492at2"/>